<gene>
    <name evidence="4" type="ORF">HBH39_15790</name>
</gene>
<evidence type="ECO:0000313" key="4">
    <source>
        <dbReference type="EMBL" id="QIR15767.1"/>
    </source>
</evidence>
<evidence type="ECO:0000256" key="2">
    <source>
        <dbReference type="SAM" id="MobiDB-lite"/>
    </source>
</evidence>
<evidence type="ECO:0000256" key="1">
    <source>
        <dbReference type="SAM" id="Coils"/>
    </source>
</evidence>
<dbReference type="EMBL" id="CP050313">
    <property type="protein sequence ID" value="QIR15767.1"/>
    <property type="molecule type" value="Genomic_DNA"/>
</dbReference>
<keyword evidence="3" id="KW-1133">Transmembrane helix</keyword>
<keyword evidence="4" id="KW-0489">Methyltransferase</keyword>
<evidence type="ECO:0000256" key="3">
    <source>
        <dbReference type="SAM" id="Phobius"/>
    </source>
</evidence>
<organism evidence="4 5">
    <name type="scientific">Shewanella aestuarii</name>
    <dbReference type="NCBI Taxonomy" id="1028752"/>
    <lineage>
        <taxon>Bacteria</taxon>
        <taxon>Pseudomonadati</taxon>
        <taxon>Pseudomonadota</taxon>
        <taxon>Gammaproteobacteria</taxon>
        <taxon>Alteromonadales</taxon>
        <taxon>Shewanellaceae</taxon>
        <taxon>Shewanella</taxon>
    </lineage>
</organism>
<accession>A0A6G9QNZ0</accession>
<dbReference type="AlphaFoldDB" id="A0A6G9QNZ0"/>
<name>A0A6G9QNZ0_9GAMM</name>
<dbReference type="Proteomes" id="UP000502608">
    <property type="component" value="Chromosome"/>
</dbReference>
<feature type="compositionally biased region" description="Basic residues" evidence="2">
    <location>
        <begin position="34"/>
        <end position="43"/>
    </location>
</feature>
<dbReference type="Pfam" id="PF04375">
    <property type="entry name" value="HemX"/>
    <property type="match status" value="1"/>
</dbReference>
<dbReference type="InterPro" id="IPR007470">
    <property type="entry name" value="HemX"/>
</dbReference>
<keyword evidence="3" id="KW-0812">Transmembrane</keyword>
<reference evidence="4 5" key="1">
    <citation type="submission" date="2020-03" db="EMBL/GenBank/DDBJ databases">
        <title>Complete genome sequence of Shewanella sp.</title>
        <authorList>
            <person name="Kim Y.-S."/>
            <person name="Kim S.-J."/>
            <person name="Jung H.-K."/>
            <person name="Kim K.-H."/>
        </authorList>
    </citation>
    <scope>NUCLEOTIDE SEQUENCE [LARGE SCALE GENOMIC DNA]</scope>
    <source>
        <strain evidence="4 5">PN3F2</strain>
    </source>
</reference>
<dbReference type="GO" id="GO:0032259">
    <property type="term" value="P:methylation"/>
    <property type="evidence" value="ECO:0007669"/>
    <property type="project" value="UniProtKB-KW"/>
</dbReference>
<keyword evidence="5" id="KW-1185">Reference proteome</keyword>
<sequence>MENNTPESMPADHKNSSSAEPAKDDSQKSAAVKRSPRPSSRHRRHSSSWWVRLSIFISWLAAGAAISGCYWLYMQLDVQQAQQQMINAELATLTQQEQALTLEIKQALITPTRRIEQLERQQSDYTKAYQQLAELKQAQQQLQQRIAIVAQRSPNHWMAAEAEYLIGMAGRKLWLEKDPQTASLLLQTADNRIEAMKDPALHQLRKALAQDIAATKAIKTTDISGAVYKIDALIEQISRLPLNQVDTEIQPDPLAAPITDSIDDWQTNLAKSFKQFMDGFITIRERTTDLEPLLPVEQHWYLVENVRHKLLQSQMALYNYDQKAYQNSVNYALNWTKQYFDNSDSNTQHVIKQLEQVSQLKIESIHGYQFKSTPLIQQLVSYGDMMPTEEPSL</sequence>
<proteinExistence type="predicted"/>
<feature type="compositionally biased region" description="Basic and acidic residues" evidence="2">
    <location>
        <begin position="10"/>
        <end position="27"/>
    </location>
</feature>
<feature type="region of interest" description="Disordered" evidence="2">
    <location>
        <begin position="1"/>
        <end position="43"/>
    </location>
</feature>
<feature type="transmembrane region" description="Helical" evidence="3">
    <location>
        <begin position="49"/>
        <end position="73"/>
    </location>
</feature>
<dbReference type="GO" id="GO:0008168">
    <property type="term" value="F:methyltransferase activity"/>
    <property type="evidence" value="ECO:0007669"/>
    <property type="project" value="UniProtKB-KW"/>
</dbReference>
<keyword evidence="4" id="KW-0808">Transferase</keyword>
<dbReference type="PANTHER" id="PTHR38043">
    <property type="entry name" value="PROTEIN HEMX"/>
    <property type="match status" value="1"/>
</dbReference>
<protein>
    <submittedName>
        <fullName evidence="4">Uroporphyrinogen-III methylase</fullName>
    </submittedName>
</protein>
<evidence type="ECO:0000313" key="5">
    <source>
        <dbReference type="Proteomes" id="UP000502608"/>
    </source>
</evidence>
<keyword evidence="3" id="KW-0472">Membrane</keyword>
<dbReference type="PANTHER" id="PTHR38043:SF1">
    <property type="entry name" value="PROTEIN HEMX"/>
    <property type="match status" value="1"/>
</dbReference>
<feature type="coiled-coil region" evidence="1">
    <location>
        <begin position="115"/>
        <end position="152"/>
    </location>
</feature>
<dbReference type="KEGG" id="saes:HBH39_15790"/>
<dbReference type="RefSeq" id="WP_167679623.1">
    <property type="nucleotide sequence ID" value="NZ_CP050313.1"/>
</dbReference>
<keyword evidence="1" id="KW-0175">Coiled coil</keyword>